<gene>
    <name evidence="2" type="ORF">BV898_19461</name>
</gene>
<evidence type="ECO:0000313" key="3">
    <source>
        <dbReference type="Proteomes" id="UP000192578"/>
    </source>
</evidence>
<reference evidence="3" key="1">
    <citation type="submission" date="2017-01" db="EMBL/GenBank/DDBJ databases">
        <title>Comparative genomics of anhydrobiosis in the tardigrade Hypsibius dujardini.</title>
        <authorList>
            <person name="Yoshida Y."/>
            <person name="Koutsovoulos G."/>
            <person name="Laetsch D."/>
            <person name="Stevens L."/>
            <person name="Kumar S."/>
            <person name="Horikawa D."/>
            <person name="Ishino K."/>
            <person name="Komine S."/>
            <person name="Tomita M."/>
            <person name="Blaxter M."/>
            <person name="Arakawa K."/>
        </authorList>
    </citation>
    <scope>NUCLEOTIDE SEQUENCE [LARGE SCALE GENOMIC DNA]</scope>
    <source>
        <strain evidence="3">Z151</strain>
    </source>
</reference>
<dbReference type="Proteomes" id="UP000192578">
    <property type="component" value="Unassembled WGS sequence"/>
</dbReference>
<dbReference type="EMBL" id="MTYJ01000529">
    <property type="protein sequence ID" value="OWA55076.1"/>
    <property type="molecule type" value="Genomic_DNA"/>
</dbReference>
<dbReference type="AlphaFoldDB" id="A0A9X6NQP8"/>
<organism evidence="2 3">
    <name type="scientific">Hypsibius exemplaris</name>
    <name type="common">Freshwater tardigrade</name>
    <dbReference type="NCBI Taxonomy" id="2072580"/>
    <lineage>
        <taxon>Eukaryota</taxon>
        <taxon>Metazoa</taxon>
        <taxon>Ecdysozoa</taxon>
        <taxon>Tardigrada</taxon>
        <taxon>Eutardigrada</taxon>
        <taxon>Parachela</taxon>
        <taxon>Hypsibioidea</taxon>
        <taxon>Hypsibiidae</taxon>
        <taxon>Hypsibius</taxon>
    </lineage>
</organism>
<protein>
    <recommendedName>
        <fullName evidence="4">EGF-like domain-containing protein</fullName>
    </recommendedName>
</protein>
<sequence length="401" mass="40992">MRIAALSSLLVLLFVVSCSEAAGGRRGSRQMGLSLHEWCYDGSGTNALMDAKCLLPGQWCVGDAGTVASLDPTGKGVCKCKPLFEETGPTPQDRCIPRSSTPFADAECDSNEDCVKLVNTECRISTVAAQVSLGKRFCQCKDDFEPDTAVATVIACKAVVCTEKPDTYCASLATATPRRPGTITNAVCITTGALTGKCGCPEGKSAVTVPTTGLTCLDVTQIPCNAVVGNPAGSCPFIGGGVGGANTAVCTSGKCGCQVKLNQGGTIKSSGTATLTCSPNTIGSICYKSSDCPDLSVTCMKTGTITPTKPGICSCGPYKIPRKNDPMRCDSTIGLCCNKASDCGVAPSTATDRPFACLRPVGDEPSGTCGCPPGSQWDAVSCKATTSPGVCLPVSLLPPIV</sequence>
<comment type="caution">
    <text evidence="2">The sequence shown here is derived from an EMBL/GenBank/DDBJ whole genome shotgun (WGS) entry which is preliminary data.</text>
</comment>
<proteinExistence type="predicted"/>
<dbReference type="OrthoDB" id="10668309at2759"/>
<feature type="signal peptide" evidence="1">
    <location>
        <begin position="1"/>
        <end position="21"/>
    </location>
</feature>
<accession>A0A9X6NQP8</accession>
<keyword evidence="1" id="KW-0732">Signal</keyword>
<evidence type="ECO:0000313" key="2">
    <source>
        <dbReference type="EMBL" id="OWA55076.1"/>
    </source>
</evidence>
<evidence type="ECO:0008006" key="4">
    <source>
        <dbReference type="Google" id="ProtNLM"/>
    </source>
</evidence>
<name>A0A9X6NQP8_HYPEX</name>
<feature type="chain" id="PRO_5040955699" description="EGF-like domain-containing protein" evidence="1">
    <location>
        <begin position="22"/>
        <end position="401"/>
    </location>
</feature>
<keyword evidence="3" id="KW-1185">Reference proteome</keyword>
<evidence type="ECO:0000256" key="1">
    <source>
        <dbReference type="SAM" id="SignalP"/>
    </source>
</evidence>
<dbReference type="PROSITE" id="PS51257">
    <property type="entry name" value="PROKAR_LIPOPROTEIN"/>
    <property type="match status" value="1"/>
</dbReference>